<keyword evidence="1" id="KW-0597">Phosphoprotein</keyword>
<dbReference type="InterPro" id="IPR011006">
    <property type="entry name" value="CheY-like_superfamily"/>
</dbReference>
<accession>A0A1C3RGP7</accession>
<dbReference type="STRING" id="1867952.MTBPR1_20283"/>
<keyword evidence="5" id="KW-1185">Reference proteome</keyword>
<dbReference type="Proteomes" id="UP000231658">
    <property type="component" value="Unassembled WGS sequence"/>
</dbReference>
<dbReference type="SMART" id="SM00100">
    <property type="entry name" value="cNMP"/>
    <property type="match status" value="1"/>
</dbReference>
<evidence type="ECO:0000259" key="2">
    <source>
        <dbReference type="PROSITE" id="PS50042"/>
    </source>
</evidence>
<feature type="domain" description="Response regulatory" evidence="3">
    <location>
        <begin position="160"/>
        <end position="279"/>
    </location>
</feature>
<dbReference type="Pfam" id="PF00027">
    <property type="entry name" value="cNMP_binding"/>
    <property type="match status" value="1"/>
</dbReference>
<dbReference type="InterPro" id="IPR000595">
    <property type="entry name" value="cNMP-bd_dom"/>
</dbReference>
<dbReference type="PANTHER" id="PTHR23011">
    <property type="entry name" value="CYCLIC NUCLEOTIDE-BINDING DOMAIN CONTAINING PROTEIN"/>
    <property type="match status" value="1"/>
</dbReference>
<dbReference type="PROSITE" id="PS50042">
    <property type="entry name" value="CNMP_BINDING_3"/>
    <property type="match status" value="1"/>
</dbReference>
<dbReference type="OrthoDB" id="3525895at2"/>
<name>A0A1C3RGP7_9PROT</name>
<evidence type="ECO:0000313" key="4">
    <source>
        <dbReference type="EMBL" id="SCA56435.1"/>
    </source>
</evidence>
<dbReference type="AlphaFoldDB" id="A0A1C3RGP7"/>
<dbReference type="GO" id="GO:0000160">
    <property type="term" value="P:phosphorelay signal transduction system"/>
    <property type="evidence" value="ECO:0007669"/>
    <property type="project" value="InterPro"/>
</dbReference>
<dbReference type="InterPro" id="IPR018490">
    <property type="entry name" value="cNMP-bd_dom_sf"/>
</dbReference>
<evidence type="ECO:0008006" key="6">
    <source>
        <dbReference type="Google" id="ProtNLM"/>
    </source>
</evidence>
<dbReference type="Gene3D" id="3.40.50.2300">
    <property type="match status" value="1"/>
</dbReference>
<dbReference type="PROSITE" id="PS50110">
    <property type="entry name" value="RESPONSE_REGULATORY"/>
    <property type="match status" value="1"/>
</dbReference>
<feature type="modified residue" description="4-aspartylphosphate" evidence="1">
    <location>
        <position position="210"/>
    </location>
</feature>
<proteinExistence type="predicted"/>
<dbReference type="PRINTS" id="PR00103">
    <property type="entry name" value="CAMPKINASE"/>
</dbReference>
<dbReference type="InterPro" id="IPR014710">
    <property type="entry name" value="RmlC-like_jellyroll"/>
</dbReference>
<sequence>MPEYKNKEYKKGEYILKEGDAPDCAYILQKGSVEVVKRRTDGGEMVLQTLKPGEIFGEMSMVDFQPRSASVRALEDLSLIVVDAPTFNQKQESLDIFTKNLVRTLITRLREQNQILVDLSDPASLMKAAKKGQIDTENTNHTSVLFKEDYRDKLDFGAIRFILADANSQSRQSIKGGLHMQGFREIDEVSSFIDFRNRMKGNELDLILVDNNLGTAHVAEVINNIRHGRTAINPFCVIFAIIDSPDPATLEILSEAGLDDVLVKPVALGNIIDRVERRIRKRKPFVVTMEYVGPDRRSNARPGTEEIPLVEVPNPVAFKALPKQDEKQYLTDQRKALIRVESLKIERHAVQVFWLCGKVSSQVDENKNPSYFLEKLVSVTNKLAGKLEKREDSARVSMCELILSMVSDFQAGTADMAGQDWKEFTSIVAQLKDELGPK</sequence>
<dbReference type="SUPFAM" id="SSF51206">
    <property type="entry name" value="cAMP-binding domain-like"/>
    <property type="match status" value="1"/>
</dbReference>
<dbReference type="InterPro" id="IPR001789">
    <property type="entry name" value="Sig_transdc_resp-reg_receiver"/>
</dbReference>
<evidence type="ECO:0000256" key="1">
    <source>
        <dbReference type="PROSITE-ProRule" id="PRU00169"/>
    </source>
</evidence>
<dbReference type="SUPFAM" id="SSF52172">
    <property type="entry name" value="CheY-like"/>
    <property type="match status" value="1"/>
</dbReference>
<evidence type="ECO:0000259" key="3">
    <source>
        <dbReference type="PROSITE" id="PS50110"/>
    </source>
</evidence>
<feature type="domain" description="Cyclic nucleotide-binding" evidence="2">
    <location>
        <begin position="1"/>
        <end position="89"/>
    </location>
</feature>
<dbReference type="InterPro" id="IPR018488">
    <property type="entry name" value="cNMP-bd_CS"/>
</dbReference>
<dbReference type="Gene3D" id="2.60.120.10">
    <property type="entry name" value="Jelly Rolls"/>
    <property type="match status" value="1"/>
</dbReference>
<evidence type="ECO:0000313" key="5">
    <source>
        <dbReference type="Proteomes" id="UP000231658"/>
    </source>
</evidence>
<dbReference type="PROSITE" id="PS00889">
    <property type="entry name" value="CNMP_BINDING_2"/>
    <property type="match status" value="1"/>
</dbReference>
<dbReference type="CDD" id="cd00038">
    <property type="entry name" value="CAP_ED"/>
    <property type="match status" value="1"/>
</dbReference>
<reference evidence="4 5" key="1">
    <citation type="submission" date="2016-07" db="EMBL/GenBank/DDBJ databases">
        <authorList>
            <person name="Lefevre C.T."/>
        </authorList>
    </citation>
    <scope>NUCLEOTIDE SEQUENCE [LARGE SCALE GENOMIC DNA]</scope>
    <source>
        <strain evidence="4">PR1</strain>
    </source>
</reference>
<dbReference type="RefSeq" id="WP_069188523.1">
    <property type="nucleotide sequence ID" value="NZ_FLYE01000012.1"/>
</dbReference>
<dbReference type="PANTHER" id="PTHR23011:SF28">
    <property type="entry name" value="CYCLIC NUCLEOTIDE-BINDING DOMAIN CONTAINING PROTEIN"/>
    <property type="match status" value="1"/>
</dbReference>
<protein>
    <recommendedName>
        <fullName evidence="6">Cyclic nucleotide-binding domain-containing protein</fullName>
    </recommendedName>
</protein>
<dbReference type="Pfam" id="PF00072">
    <property type="entry name" value="Response_reg"/>
    <property type="match status" value="1"/>
</dbReference>
<organism evidence="4 5">
    <name type="scientific">Candidatus Terasakiella magnetica</name>
    <dbReference type="NCBI Taxonomy" id="1867952"/>
    <lineage>
        <taxon>Bacteria</taxon>
        <taxon>Pseudomonadati</taxon>
        <taxon>Pseudomonadota</taxon>
        <taxon>Alphaproteobacteria</taxon>
        <taxon>Rhodospirillales</taxon>
        <taxon>Terasakiellaceae</taxon>
        <taxon>Terasakiella</taxon>
    </lineage>
</organism>
<gene>
    <name evidence="4" type="ORF">MTBPR1_20283</name>
</gene>
<dbReference type="EMBL" id="FLYE01000012">
    <property type="protein sequence ID" value="SCA56435.1"/>
    <property type="molecule type" value="Genomic_DNA"/>
</dbReference>